<keyword evidence="1" id="KW-1133">Transmembrane helix</keyword>
<organism evidence="2 3">
    <name type="scientific">Tritrichomonas musculus</name>
    <dbReference type="NCBI Taxonomy" id="1915356"/>
    <lineage>
        <taxon>Eukaryota</taxon>
        <taxon>Metamonada</taxon>
        <taxon>Parabasalia</taxon>
        <taxon>Tritrichomonadida</taxon>
        <taxon>Tritrichomonadidae</taxon>
        <taxon>Tritrichomonas</taxon>
    </lineage>
</organism>
<dbReference type="Proteomes" id="UP001470230">
    <property type="component" value="Unassembled WGS sequence"/>
</dbReference>
<reference evidence="2 3" key="1">
    <citation type="submission" date="2024-04" db="EMBL/GenBank/DDBJ databases">
        <title>Tritrichomonas musculus Genome.</title>
        <authorList>
            <person name="Alves-Ferreira E."/>
            <person name="Grigg M."/>
            <person name="Lorenzi H."/>
            <person name="Galac M."/>
        </authorList>
    </citation>
    <scope>NUCLEOTIDE SEQUENCE [LARGE SCALE GENOMIC DNA]</scope>
    <source>
        <strain evidence="2 3">EAF2021</strain>
    </source>
</reference>
<evidence type="ECO:0000313" key="2">
    <source>
        <dbReference type="EMBL" id="KAK8833994.1"/>
    </source>
</evidence>
<sequence>MPEDVSKIAITAVLVEGIITYINEFFISGVPPWQMILSLILGIVISVAYKFDLPKYLKMESQIPYVGCILTGILISRGSNYVYDTLKALNLIH</sequence>
<dbReference type="EMBL" id="JAPFFF010000558">
    <property type="protein sequence ID" value="KAK8833994.1"/>
    <property type="molecule type" value="Genomic_DNA"/>
</dbReference>
<comment type="caution">
    <text evidence="2">The sequence shown here is derived from an EMBL/GenBank/DDBJ whole genome shotgun (WGS) entry which is preliminary data.</text>
</comment>
<proteinExistence type="predicted"/>
<keyword evidence="3" id="KW-1185">Reference proteome</keyword>
<evidence type="ECO:0000256" key="1">
    <source>
        <dbReference type="SAM" id="Phobius"/>
    </source>
</evidence>
<gene>
    <name evidence="2" type="ORF">M9Y10_037216</name>
</gene>
<evidence type="ECO:0000313" key="3">
    <source>
        <dbReference type="Proteomes" id="UP001470230"/>
    </source>
</evidence>
<feature type="transmembrane region" description="Helical" evidence="1">
    <location>
        <begin position="33"/>
        <end position="51"/>
    </location>
</feature>
<name>A0ABR2GJB8_9EUKA</name>
<accession>A0ABR2GJB8</accession>
<keyword evidence="1" id="KW-0472">Membrane</keyword>
<protein>
    <recommendedName>
        <fullName evidence="4">Holin</fullName>
    </recommendedName>
</protein>
<keyword evidence="1" id="KW-0812">Transmembrane</keyword>
<evidence type="ECO:0008006" key="4">
    <source>
        <dbReference type="Google" id="ProtNLM"/>
    </source>
</evidence>